<keyword evidence="2" id="KW-1185">Reference proteome</keyword>
<dbReference type="Proteomes" id="UP000525298">
    <property type="component" value="Unassembled WGS sequence"/>
</dbReference>
<evidence type="ECO:0000313" key="1">
    <source>
        <dbReference type="EMBL" id="MBA2882086.1"/>
    </source>
</evidence>
<proteinExistence type="predicted"/>
<dbReference type="RefSeq" id="WP_181551731.1">
    <property type="nucleotide sequence ID" value="NZ_JACDUS010000006.1"/>
</dbReference>
<accession>A0A7W0CAB7</accession>
<comment type="caution">
    <text evidence="1">The sequence shown here is derived from an EMBL/GenBank/DDBJ whole genome shotgun (WGS) entry which is preliminary data.</text>
</comment>
<reference evidence="1 2" key="1">
    <citation type="submission" date="2020-07" db="EMBL/GenBank/DDBJ databases">
        <title>Genomic Encyclopedia of Type Strains, Phase IV (KMG-IV): sequencing the most valuable type-strain genomes for metagenomic binning, comparative biology and taxonomic classification.</title>
        <authorList>
            <person name="Goeker M."/>
        </authorList>
    </citation>
    <scope>NUCLEOTIDE SEQUENCE [LARGE SCALE GENOMIC DNA]</scope>
    <source>
        <strain evidence="1 2">DSM 17721</strain>
    </source>
</reference>
<dbReference type="AlphaFoldDB" id="A0A7W0CAB7"/>
<evidence type="ECO:0000313" key="2">
    <source>
        <dbReference type="Proteomes" id="UP000525298"/>
    </source>
</evidence>
<protein>
    <submittedName>
        <fullName evidence="1">Uncharacterized protein</fullName>
    </submittedName>
</protein>
<organism evidence="1 2">
    <name type="scientific">Desulfosalsimonas propionicica</name>
    <dbReference type="NCBI Taxonomy" id="332175"/>
    <lineage>
        <taxon>Bacteria</taxon>
        <taxon>Pseudomonadati</taxon>
        <taxon>Thermodesulfobacteriota</taxon>
        <taxon>Desulfobacteria</taxon>
        <taxon>Desulfobacterales</taxon>
        <taxon>Desulfosalsimonadaceae</taxon>
        <taxon>Desulfosalsimonas</taxon>
    </lineage>
</organism>
<name>A0A7W0CAB7_9BACT</name>
<gene>
    <name evidence="1" type="ORF">HNR65_002420</name>
</gene>
<sequence length="175" mass="19033">MKILVYKRTHQGDPGPDGCFGIHDCMGSVRDRVFDAVIGVGGIGAEAQSQGISGMINWIGVGPHKREVGKRGSEVTFEHFVYYGKEGLDFRLNAPLLAERMYTYNVRSALDGLTDDEKTEAMAIVQLALDAPPSPALDGTTGSEAALSKCKRDGRSIKCPKVKKFAKEQKAKRCK</sequence>
<dbReference type="EMBL" id="JACDUS010000006">
    <property type="protein sequence ID" value="MBA2882086.1"/>
    <property type="molecule type" value="Genomic_DNA"/>
</dbReference>